<evidence type="ECO:0000256" key="1">
    <source>
        <dbReference type="PROSITE-ProRule" id="PRU00042"/>
    </source>
</evidence>
<dbReference type="SMART" id="SM00355">
    <property type="entry name" value="ZnF_C2H2"/>
    <property type="match status" value="3"/>
</dbReference>
<evidence type="ECO:0000259" key="3">
    <source>
        <dbReference type="PROSITE" id="PS50157"/>
    </source>
</evidence>
<dbReference type="Pfam" id="PF13912">
    <property type="entry name" value="zf-C2H2_6"/>
    <property type="match status" value="3"/>
</dbReference>
<name>A0A5A7RKI4_STRAF</name>
<reference evidence="5" key="1">
    <citation type="journal article" date="2019" name="Curr. Biol.">
        <title>Genome Sequence of Striga asiatica Provides Insight into the Evolution of Plant Parasitism.</title>
        <authorList>
            <person name="Yoshida S."/>
            <person name="Kim S."/>
            <person name="Wafula E.K."/>
            <person name="Tanskanen J."/>
            <person name="Kim Y.M."/>
            <person name="Honaas L."/>
            <person name="Yang Z."/>
            <person name="Spallek T."/>
            <person name="Conn C.E."/>
            <person name="Ichihashi Y."/>
            <person name="Cheong K."/>
            <person name="Cui S."/>
            <person name="Der J.P."/>
            <person name="Gundlach H."/>
            <person name="Jiao Y."/>
            <person name="Hori C."/>
            <person name="Ishida J.K."/>
            <person name="Kasahara H."/>
            <person name="Kiba T."/>
            <person name="Kim M.S."/>
            <person name="Koo N."/>
            <person name="Laohavisit A."/>
            <person name="Lee Y.H."/>
            <person name="Lumba S."/>
            <person name="McCourt P."/>
            <person name="Mortimer J.C."/>
            <person name="Mutuku J.M."/>
            <person name="Nomura T."/>
            <person name="Sasaki-Sekimoto Y."/>
            <person name="Seto Y."/>
            <person name="Wang Y."/>
            <person name="Wakatake T."/>
            <person name="Sakakibara H."/>
            <person name="Demura T."/>
            <person name="Yamaguchi S."/>
            <person name="Yoneyama K."/>
            <person name="Manabe R.I."/>
            <person name="Nelson D.C."/>
            <person name="Schulman A.H."/>
            <person name="Timko M.P."/>
            <person name="dePamphilis C.W."/>
            <person name="Choi D."/>
            <person name="Shirasu K."/>
        </authorList>
    </citation>
    <scope>NUCLEOTIDE SEQUENCE [LARGE SCALE GENOMIC DNA]</scope>
    <source>
        <strain evidence="5">cv. UVA1</strain>
    </source>
</reference>
<dbReference type="OrthoDB" id="6077919at2759"/>
<feature type="compositionally biased region" description="Pro residues" evidence="2">
    <location>
        <begin position="12"/>
        <end position="21"/>
    </location>
</feature>
<comment type="caution">
    <text evidence="4">The sequence shown here is derived from an EMBL/GenBank/DDBJ whole genome shotgun (WGS) entry which is preliminary data.</text>
</comment>
<sequence length="281" mass="30917">MDKTAAAADFRPPMPPPPFSPGEPSRPRKRKRTKFPRNPDPNPPKPSRKPDPSAPKITRPCSECGRKFWSWKALFGHMRCHPERRWRGIDPPPCLRRPETPSAASTAGGGNSSSKEEDDEEEDNEIAACLLMLAGAPPATDRNSPVHYSDDLGPPAAAFECSCCKKVFSSHQALGGHRATHKNVKGCFANTKNSIIDGQDFIEGCCSVDNQILNGHKCNICFRVFSSGQALGGHMRCHWEKIDEPVCRVFGFDLNLAAPIHDDDDDEVCYSGRALDLRLGL</sequence>
<evidence type="ECO:0000313" key="5">
    <source>
        <dbReference type="Proteomes" id="UP000325081"/>
    </source>
</evidence>
<dbReference type="SUPFAM" id="SSF57667">
    <property type="entry name" value="beta-beta-alpha zinc fingers"/>
    <property type="match status" value="2"/>
</dbReference>
<protein>
    <submittedName>
        <fullName evidence="4">Zinc finger family protein</fullName>
    </submittedName>
</protein>
<feature type="domain" description="C2H2-type" evidence="3">
    <location>
        <begin position="159"/>
        <end position="186"/>
    </location>
</feature>
<feature type="region of interest" description="Disordered" evidence="2">
    <location>
        <begin position="89"/>
        <end position="121"/>
    </location>
</feature>
<feature type="region of interest" description="Disordered" evidence="2">
    <location>
        <begin position="1"/>
        <end position="59"/>
    </location>
</feature>
<proteinExistence type="predicted"/>
<feature type="domain" description="C2H2-type" evidence="3">
    <location>
        <begin position="216"/>
        <end position="238"/>
    </location>
</feature>
<keyword evidence="5" id="KW-1185">Reference proteome</keyword>
<accession>A0A5A7RKI4</accession>
<organism evidence="4 5">
    <name type="scientific">Striga asiatica</name>
    <name type="common">Asiatic witchweed</name>
    <name type="synonym">Buchnera asiatica</name>
    <dbReference type="NCBI Taxonomy" id="4170"/>
    <lineage>
        <taxon>Eukaryota</taxon>
        <taxon>Viridiplantae</taxon>
        <taxon>Streptophyta</taxon>
        <taxon>Embryophyta</taxon>
        <taxon>Tracheophyta</taxon>
        <taxon>Spermatophyta</taxon>
        <taxon>Magnoliopsida</taxon>
        <taxon>eudicotyledons</taxon>
        <taxon>Gunneridae</taxon>
        <taxon>Pentapetalae</taxon>
        <taxon>asterids</taxon>
        <taxon>lamiids</taxon>
        <taxon>Lamiales</taxon>
        <taxon>Orobanchaceae</taxon>
        <taxon>Buchnereae</taxon>
        <taxon>Striga</taxon>
    </lineage>
</organism>
<evidence type="ECO:0000256" key="2">
    <source>
        <dbReference type="SAM" id="MobiDB-lite"/>
    </source>
</evidence>
<dbReference type="Gene3D" id="3.30.160.60">
    <property type="entry name" value="Classic Zinc Finger"/>
    <property type="match status" value="1"/>
</dbReference>
<evidence type="ECO:0000313" key="4">
    <source>
        <dbReference type="EMBL" id="GER57755.1"/>
    </source>
</evidence>
<dbReference type="AlphaFoldDB" id="A0A5A7RKI4"/>
<gene>
    <name evidence="4" type="ORF">STAS_35575</name>
</gene>
<dbReference type="InterPro" id="IPR013087">
    <property type="entry name" value="Znf_C2H2_type"/>
</dbReference>
<keyword evidence="1" id="KW-0862">Zinc</keyword>
<dbReference type="PANTHER" id="PTHR47591">
    <property type="entry name" value="ZINC FINGER PROTEIN ZAT2-RELATED"/>
    <property type="match status" value="1"/>
</dbReference>
<dbReference type="PANTHER" id="PTHR47591:SF1">
    <property type="entry name" value="ZINC FINGER PROTEIN ZAT2-RELATED"/>
    <property type="match status" value="1"/>
</dbReference>
<dbReference type="EMBL" id="BKCP01013625">
    <property type="protein sequence ID" value="GER57755.1"/>
    <property type="molecule type" value="Genomic_DNA"/>
</dbReference>
<dbReference type="PROSITE" id="PS00028">
    <property type="entry name" value="ZINC_FINGER_C2H2_1"/>
    <property type="match status" value="3"/>
</dbReference>
<keyword evidence="1" id="KW-0479">Metal-binding</keyword>
<dbReference type="PROSITE" id="PS50157">
    <property type="entry name" value="ZINC_FINGER_C2H2_2"/>
    <property type="match status" value="3"/>
</dbReference>
<dbReference type="InterPro" id="IPR036236">
    <property type="entry name" value="Znf_C2H2_sf"/>
</dbReference>
<dbReference type="GO" id="GO:0008270">
    <property type="term" value="F:zinc ion binding"/>
    <property type="evidence" value="ECO:0007669"/>
    <property type="project" value="UniProtKB-KW"/>
</dbReference>
<feature type="domain" description="C2H2-type" evidence="3">
    <location>
        <begin position="59"/>
        <end position="86"/>
    </location>
</feature>
<keyword evidence="1" id="KW-0863">Zinc-finger</keyword>
<dbReference type="Proteomes" id="UP000325081">
    <property type="component" value="Unassembled WGS sequence"/>
</dbReference>